<evidence type="ECO:0000259" key="2">
    <source>
        <dbReference type="Pfam" id="PF10493"/>
    </source>
</evidence>
<proteinExistence type="predicted"/>
<dbReference type="InterPro" id="IPR052802">
    <property type="entry name" value="KNTC1"/>
</dbReference>
<dbReference type="GO" id="GO:0005828">
    <property type="term" value="C:kinetochore microtubule"/>
    <property type="evidence" value="ECO:0007669"/>
    <property type="project" value="TreeGrafter"/>
</dbReference>
<dbReference type="PANTHER" id="PTHR15688">
    <property type="entry name" value="KINETOCHORE-ASSOCIATED PROTEIN 1"/>
    <property type="match status" value="1"/>
</dbReference>
<dbReference type="InterPro" id="IPR019527">
    <property type="entry name" value="RZZ-complex_KNTC1/ROD_C"/>
</dbReference>
<dbReference type="PANTHER" id="PTHR15688:SF1">
    <property type="entry name" value="KINETOCHORE-ASSOCIATED PROTEIN 1"/>
    <property type="match status" value="1"/>
</dbReference>
<dbReference type="Pfam" id="PF10493">
    <property type="entry name" value="Rod_C"/>
    <property type="match status" value="1"/>
</dbReference>
<dbReference type="AlphaFoldDB" id="J9ELL0"/>
<evidence type="ECO:0000313" key="4">
    <source>
        <dbReference type="Proteomes" id="UP000004810"/>
    </source>
</evidence>
<organism evidence="3 4">
    <name type="scientific">Wuchereria bancrofti</name>
    <dbReference type="NCBI Taxonomy" id="6293"/>
    <lineage>
        <taxon>Eukaryota</taxon>
        <taxon>Metazoa</taxon>
        <taxon>Ecdysozoa</taxon>
        <taxon>Nematoda</taxon>
        <taxon>Chromadorea</taxon>
        <taxon>Rhabditida</taxon>
        <taxon>Spirurina</taxon>
        <taxon>Spiruromorpha</taxon>
        <taxon>Filarioidea</taxon>
        <taxon>Onchocercidae</taxon>
        <taxon>Wuchereria</taxon>
    </lineage>
</organism>
<name>J9ELL0_WUCBA</name>
<dbReference type="EMBL" id="ADBV01002247">
    <property type="protein sequence ID" value="EJW83381.1"/>
    <property type="molecule type" value="Genomic_DNA"/>
</dbReference>
<dbReference type="GO" id="GO:0005737">
    <property type="term" value="C:cytoplasm"/>
    <property type="evidence" value="ECO:0007669"/>
    <property type="project" value="TreeGrafter"/>
</dbReference>
<protein>
    <recommendedName>
        <fullName evidence="2">RZZ complex subunit KNTC1/ROD C-terminal domain-containing protein</fullName>
    </recommendedName>
</protein>
<accession>J9ELL0</accession>
<reference evidence="4" key="1">
    <citation type="submission" date="2012-08" db="EMBL/GenBank/DDBJ databases">
        <title>The Genome Sequence of Wuchereria bancrofti.</title>
        <authorList>
            <person name="Nutman T.B."/>
            <person name="Fink D.L."/>
            <person name="Russ C."/>
            <person name="Young S."/>
            <person name="Zeng Q."/>
            <person name="Koehrsen M."/>
            <person name="Alvarado L."/>
            <person name="Berlin A."/>
            <person name="Chapman S.B."/>
            <person name="Chen Z."/>
            <person name="Freedman E."/>
            <person name="Gellesch M."/>
            <person name="Goldberg J."/>
            <person name="Griggs A."/>
            <person name="Gujja S."/>
            <person name="Heilman E.R."/>
            <person name="Heiman D."/>
            <person name="Hepburn T."/>
            <person name="Howarth C."/>
            <person name="Jen D."/>
            <person name="Larson L."/>
            <person name="Lewis B."/>
            <person name="Mehta T."/>
            <person name="Park D."/>
            <person name="Pearson M."/>
            <person name="Roberts A."/>
            <person name="Saif S."/>
            <person name="Shea T."/>
            <person name="Shenoy N."/>
            <person name="Sisk P."/>
            <person name="Stolte C."/>
            <person name="Sykes S."/>
            <person name="Walk T."/>
            <person name="White J."/>
            <person name="Yandava C."/>
            <person name="Haas B."/>
            <person name="Henn M.R."/>
            <person name="Nusbaum C."/>
            <person name="Birren B."/>
        </authorList>
    </citation>
    <scope>NUCLEOTIDE SEQUENCE [LARGE SCALE GENOMIC DNA]</scope>
    <source>
        <strain evidence="4">NA</strain>
    </source>
</reference>
<dbReference type="GO" id="GO:0007094">
    <property type="term" value="P:mitotic spindle assembly checkpoint signaling"/>
    <property type="evidence" value="ECO:0007669"/>
    <property type="project" value="TreeGrafter"/>
</dbReference>
<sequence length="197" mass="22684">MLEMNLYSRMIDEYEIDLNIERFHSAEKTVLLKSLVNNTLQTPQLTLFVASVVIDYQLLEPSMIDLLLNKLYLERKFDMLIELLNYCVTNNSILPHIKNIEQKWFYAAQWLFSSAVKGSANRKQQFDRSLLFSLSCPVEYGHSANALSHSLQRDNFPIAHRLLVLASSVVAEEAEEGSENCSESSTRSNLDFSLKWK</sequence>
<dbReference type="GO" id="GO:0000070">
    <property type="term" value="P:mitotic sister chromatid segregation"/>
    <property type="evidence" value="ECO:0007669"/>
    <property type="project" value="TreeGrafter"/>
</dbReference>
<evidence type="ECO:0000256" key="1">
    <source>
        <dbReference type="SAM" id="MobiDB-lite"/>
    </source>
</evidence>
<evidence type="ECO:0000313" key="3">
    <source>
        <dbReference type="EMBL" id="EJW83381.1"/>
    </source>
</evidence>
<feature type="domain" description="RZZ complex subunit KNTC1/ROD C-terminal" evidence="2">
    <location>
        <begin position="15"/>
        <end position="139"/>
    </location>
</feature>
<gene>
    <name evidence="3" type="ORF">WUBG_05707</name>
</gene>
<dbReference type="GO" id="GO:1903394">
    <property type="term" value="P:protein localization to kinetochore involved in kinetochore assembly"/>
    <property type="evidence" value="ECO:0007669"/>
    <property type="project" value="TreeGrafter"/>
</dbReference>
<dbReference type="GO" id="GO:1990423">
    <property type="term" value="C:RZZ complex"/>
    <property type="evidence" value="ECO:0007669"/>
    <property type="project" value="TreeGrafter"/>
</dbReference>
<dbReference type="Proteomes" id="UP000004810">
    <property type="component" value="Unassembled WGS sequence"/>
</dbReference>
<dbReference type="GO" id="GO:0031267">
    <property type="term" value="F:small GTPase binding"/>
    <property type="evidence" value="ECO:0007669"/>
    <property type="project" value="TreeGrafter"/>
</dbReference>
<comment type="caution">
    <text evidence="3">The sequence shown here is derived from an EMBL/GenBank/DDBJ whole genome shotgun (WGS) entry which is preliminary data.</text>
</comment>
<feature type="region of interest" description="Disordered" evidence="1">
    <location>
        <begin position="176"/>
        <end position="197"/>
    </location>
</feature>